<dbReference type="Pfam" id="PF05795">
    <property type="entry name" value="Plasmodium_Vir"/>
    <property type="match status" value="1"/>
</dbReference>
<gene>
    <name evidence="2" type="ORF">PVP01_0737200</name>
</gene>
<name>A0A564ZV49_PLAVI</name>
<dbReference type="VEuPathDB" id="PlasmoDB:PVX_076695"/>
<evidence type="ECO:0000313" key="2">
    <source>
        <dbReference type="EMBL" id="VUZ95025.1"/>
    </source>
</evidence>
<accession>A0A564ZV49</accession>
<dbReference type="InterPro" id="IPR008780">
    <property type="entry name" value="Plasmodium_Vir"/>
</dbReference>
<evidence type="ECO:0000256" key="1">
    <source>
        <dbReference type="SAM" id="MobiDB-lite"/>
    </source>
</evidence>
<sequence length="353" mass="40934">MASGYGSTIFSELYRKSSKELYSERFYEAMDMDSQDLQKYDSKCNDIRVTKSKDQMIPICKKYLRFLATSKEWSGIFSGFDVSLLLNYWLYEKLNDIYGPDYNELIRFGFSALQLIWAYFDDSRIREQYYNNCKPLFEIVNHQEWKNRKKLFEYYVNYDTLFRMAQGFSAKCKEYVEYFKEMISVYKDFEGKCSPEKHNCPNFFYEFKNKNPVDKLEILSCYTQIDQKRTAAAKDRLSMRGDSLHSTVPKVGVPSHGVDGALPHSAGSSRDTQSTSQSSDIGTEVSHSVLGAAPVLLTATMLYRHTPLGPWIRRLRGGRTNSINTIDTFSHYTPETGEMFSDDPANYISYQPM</sequence>
<dbReference type="VEuPathDB" id="PlasmoDB:PVW1_100007000"/>
<dbReference type="OrthoDB" id="388934at2759"/>
<dbReference type="AlphaFoldDB" id="A0A564ZV49"/>
<feature type="region of interest" description="Disordered" evidence="1">
    <location>
        <begin position="243"/>
        <end position="283"/>
    </location>
</feature>
<dbReference type="VEuPathDB" id="PlasmoDB:PVPAM_110056200"/>
<protein>
    <submittedName>
        <fullName evidence="2">VIR protein</fullName>
    </submittedName>
</protein>
<reference evidence="3" key="1">
    <citation type="submission" date="2016-07" db="EMBL/GenBank/DDBJ databases">
        <authorList>
            <consortium name="Pathogen Informatics"/>
        </authorList>
    </citation>
    <scope>NUCLEOTIDE SEQUENCE [LARGE SCALE GENOMIC DNA]</scope>
</reference>
<organism evidence="2 3">
    <name type="scientific">Plasmodium vivax</name>
    <name type="common">malaria parasite P. vivax</name>
    <dbReference type="NCBI Taxonomy" id="5855"/>
    <lineage>
        <taxon>Eukaryota</taxon>
        <taxon>Sar</taxon>
        <taxon>Alveolata</taxon>
        <taxon>Apicomplexa</taxon>
        <taxon>Aconoidasida</taxon>
        <taxon>Haemosporida</taxon>
        <taxon>Plasmodiidae</taxon>
        <taxon>Plasmodium</taxon>
        <taxon>Plasmodium (Plasmodium)</taxon>
    </lineage>
</organism>
<dbReference type="VEuPathDB" id="PlasmoDB:PVP01_0737200"/>
<proteinExistence type="predicted"/>
<dbReference type="EMBL" id="LT635618">
    <property type="protein sequence ID" value="VUZ95025.1"/>
    <property type="molecule type" value="Genomic_DNA"/>
</dbReference>
<evidence type="ECO:0000313" key="3">
    <source>
        <dbReference type="Proteomes" id="UP000220605"/>
    </source>
</evidence>
<dbReference type="Proteomes" id="UP000220605">
    <property type="component" value="Chromosome 7"/>
</dbReference>
<feature type="compositionally biased region" description="Low complexity" evidence="1">
    <location>
        <begin position="268"/>
        <end position="280"/>
    </location>
</feature>